<dbReference type="RefSeq" id="WP_088518770.1">
    <property type="nucleotide sequence ID" value="NZ_FYDG01000001.1"/>
</dbReference>
<dbReference type="PANTHER" id="PTHR33490">
    <property type="entry name" value="BLR5614 PROTEIN-RELATED"/>
    <property type="match status" value="1"/>
</dbReference>
<dbReference type="EMBL" id="FYDG01000001">
    <property type="protein sequence ID" value="SNB52543.1"/>
    <property type="molecule type" value="Genomic_DNA"/>
</dbReference>
<accession>A0A212PZS3</accession>
<dbReference type="GO" id="GO:0006508">
    <property type="term" value="P:proteolysis"/>
    <property type="evidence" value="ECO:0007669"/>
    <property type="project" value="UniProtKB-KW"/>
</dbReference>
<dbReference type="InterPro" id="IPR002931">
    <property type="entry name" value="Transglutaminase-like"/>
</dbReference>
<dbReference type="Gene3D" id="3.10.620.30">
    <property type="match status" value="1"/>
</dbReference>
<keyword evidence="3" id="KW-1185">Reference proteome</keyword>
<dbReference type="PANTHER" id="PTHR33490:SF1">
    <property type="entry name" value="SLL1233 PROTEIN"/>
    <property type="match status" value="1"/>
</dbReference>
<evidence type="ECO:0000259" key="1">
    <source>
        <dbReference type="SMART" id="SM00460"/>
    </source>
</evidence>
<dbReference type="Pfam" id="PF08379">
    <property type="entry name" value="Bact_transglu_N"/>
    <property type="match status" value="1"/>
</dbReference>
<name>A0A212PZS3_RHOAC</name>
<dbReference type="InterPro" id="IPR038765">
    <property type="entry name" value="Papain-like_cys_pep_sf"/>
</dbReference>
<dbReference type="GO" id="GO:0008233">
    <property type="term" value="F:peptidase activity"/>
    <property type="evidence" value="ECO:0007669"/>
    <property type="project" value="UniProtKB-KW"/>
</dbReference>
<dbReference type="SMART" id="SM00460">
    <property type="entry name" value="TGc"/>
    <property type="match status" value="1"/>
</dbReference>
<dbReference type="Proteomes" id="UP000198418">
    <property type="component" value="Unassembled WGS sequence"/>
</dbReference>
<sequence>MLFSVRHRTLYAYSAPVRLGDHLLRLRPRQTGVRIVRESLRIEPAPASQTERIDRYGNRTTEVAFAGETDRLLIESRFELETDPAPRPWLDEREIRAEFGGGAGPRVRAYAAELFARTGGDALAFLDALTGDLFARTDRKIRDIGYAQDPEETLARARGACRDLTLLFMAAARSQNIPARFVSGYQAHAETPDGKRHLHAWPEVFLPGAGWRGYDPTHGCAAASGHVALCAGADQLSTMPVEGGFFGDGATSTLRFDLDIRVGDGRV</sequence>
<dbReference type="SUPFAM" id="SSF54001">
    <property type="entry name" value="Cysteine proteinases"/>
    <property type="match status" value="1"/>
</dbReference>
<gene>
    <name evidence="2" type="ORF">SAMN06265338_101277</name>
</gene>
<organism evidence="2 3">
    <name type="scientific">Rhodoblastus acidophilus</name>
    <name type="common">Rhodopseudomonas acidophila</name>
    <dbReference type="NCBI Taxonomy" id="1074"/>
    <lineage>
        <taxon>Bacteria</taxon>
        <taxon>Pseudomonadati</taxon>
        <taxon>Pseudomonadota</taxon>
        <taxon>Alphaproteobacteria</taxon>
        <taxon>Hyphomicrobiales</taxon>
        <taxon>Rhodoblastaceae</taxon>
        <taxon>Rhodoblastus</taxon>
    </lineage>
</organism>
<protein>
    <submittedName>
        <fullName evidence="2">Transglutaminase-like enzyme, putative cysteine protease</fullName>
    </submittedName>
</protein>
<keyword evidence="2" id="KW-0645">Protease</keyword>
<proteinExistence type="predicted"/>
<dbReference type="Pfam" id="PF01841">
    <property type="entry name" value="Transglut_core"/>
    <property type="match status" value="1"/>
</dbReference>
<dbReference type="InterPro" id="IPR013589">
    <property type="entry name" value="Bac_transglu_N"/>
</dbReference>
<dbReference type="AlphaFoldDB" id="A0A212PZS3"/>
<reference evidence="3" key="1">
    <citation type="submission" date="2017-06" db="EMBL/GenBank/DDBJ databases">
        <authorList>
            <person name="Varghese N."/>
            <person name="Submissions S."/>
        </authorList>
    </citation>
    <scope>NUCLEOTIDE SEQUENCE [LARGE SCALE GENOMIC DNA]</scope>
    <source>
        <strain evidence="3">DSM 137</strain>
    </source>
</reference>
<dbReference type="OrthoDB" id="9804023at2"/>
<evidence type="ECO:0000313" key="2">
    <source>
        <dbReference type="EMBL" id="SNB52543.1"/>
    </source>
</evidence>
<keyword evidence="2" id="KW-0378">Hydrolase</keyword>
<evidence type="ECO:0000313" key="3">
    <source>
        <dbReference type="Proteomes" id="UP000198418"/>
    </source>
</evidence>
<feature type="domain" description="Transglutaminase-like" evidence="1">
    <location>
        <begin position="153"/>
        <end position="218"/>
    </location>
</feature>